<evidence type="ECO:0000256" key="6">
    <source>
        <dbReference type="ARBA" id="ARBA00022777"/>
    </source>
</evidence>
<dbReference type="Gene3D" id="1.20.5.1930">
    <property type="match status" value="1"/>
</dbReference>
<dbReference type="Pfam" id="PF02518">
    <property type="entry name" value="HATPase_c"/>
    <property type="match status" value="1"/>
</dbReference>
<dbReference type="CDD" id="cd16917">
    <property type="entry name" value="HATPase_UhpB-NarQ-NarX-like"/>
    <property type="match status" value="1"/>
</dbReference>
<accession>A0ABP6N478</accession>
<evidence type="ECO:0000256" key="7">
    <source>
        <dbReference type="ARBA" id="ARBA00022840"/>
    </source>
</evidence>
<evidence type="ECO:0000259" key="11">
    <source>
        <dbReference type="Pfam" id="PF07730"/>
    </source>
</evidence>
<dbReference type="Gene3D" id="3.30.565.10">
    <property type="entry name" value="Histidine kinase-like ATPase, C-terminal domain"/>
    <property type="match status" value="1"/>
</dbReference>
<evidence type="ECO:0000256" key="1">
    <source>
        <dbReference type="ARBA" id="ARBA00000085"/>
    </source>
</evidence>
<dbReference type="InterPro" id="IPR036890">
    <property type="entry name" value="HATPase_C_sf"/>
</dbReference>
<gene>
    <name evidence="13" type="ORF">GCM10010466_26900</name>
</gene>
<keyword evidence="14" id="KW-1185">Reference proteome</keyword>
<keyword evidence="3" id="KW-0597">Phosphoprotein</keyword>
<keyword evidence="8" id="KW-0902">Two-component regulatory system</keyword>
<sequence>MRVMAWAGRIGRIDPLLVDAASAAGLTAITLLWSAADHSGPWRRPDAVAVLLTCLINLPIALRRRAPVAVLGGCSAAAVCHHLLGYQPTVNNVAVLLAVYTVAVHRPLRTALAAAAAGTAVWWTASAAAAGGLVVLNGVQSLALVGVAAAFGSGVRRLAERNRRLAELTERLRHEQEDRARRAVTEERIRLAGELHDIVAHHMSVISVQAGLARYVFTADPGTARAALDTVAATSHEALEEMRRLLAVLRLDGEPGRDGVYDPTPGLSQLDRLVERVRAAGLTVDVRVTGGVRPLTPGVELCVYRVVQEGLTNVLKHAFPARVRVRLHYGGEQLRVAVADDGAPARATGGSGEHGGTGGSREHGGTGGPGRGGHGLIAMRERVRLYRGTVAAGPRPQGGFEVAVALPLPPAAAGPSSGERGDE</sequence>
<dbReference type="Pfam" id="PF07730">
    <property type="entry name" value="HisKA_3"/>
    <property type="match status" value="1"/>
</dbReference>
<evidence type="ECO:0000313" key="14">
    <source>
        <dbReference type="Proteomes" id="UP001500320"/>
    </source>
</evidence>
<organism evidence="13 14">
    <name type="scientific">Planomonospora alba</name>
    <dbReference type="NCBI Taxonomy" id="161354"/>
    <lineage>
        <taxon>Bacteria</taxon>
        <taxon>Bacillati</taxon>
        <taxon>Actinomycetota</taxon>
        <taxon>Actinomycetes</taxon>
        <taxon>Streptosporangiales</taxon>
        <taxon>Streptosporangiaceae</taxon>
        <taxon>Planomonospora</taxon>
    </lineage>
</organism>
<dbReference type="Pfam" id="PF23539">
    <property type="entry name" value="DUF7134"/>
    <property type="match status" value="1"/>
</dbReference>
<feature type="domain" description="DUF7134" evidence="12">
    <location>
        <begin position="12"/>
        <end position="153"/>
    </location>
</feature>
<evidence type="ECO:0000256" key="2">
    <source>
        <dbReference type="ARBA" id="ARBA00012438"/>
    </source>
</evidence>
<feature type="compositionally biased region" description="Gly residues" evidence="9">
    <location>
        <begin position="349"/>
        <end position="374"/>
    </location>
</feature>
<comment type="catalytic activity">
    <reaction evidence="1">
        <text>ATP + protein L-histidine = ADP + protein N-phospho-L-histidine.</text>
        <dbReference type="EC" id="2.7.13.3"/>
    </reaction>
</comment>
<protein>
    <recommendedName>
        <fullName evidence="2">histidine kinase</fullName>
        <ecNumber evidence="2">2.7.13.3</ecNumber>
    </recommendedName>
</protein>
<keyword evidence="7" id="KW-0067">ATP-binding</keyword>
<dbReference type="EC" id="2.7.13.3" evidence="2"/>
<comment type="caution">
    <text evidence="13">The sequence shown here is derived from an EMBL/GenBank/DDBJ whole genome shotgun (WGS) entry which is preliminary data.</text>
</comment>
<feature type="region of interest" description="Disordered" evidence="9">
    <location>
        <begin position="342"/>
        <end position="374"/>
    </location>
</feature>
<dbReference type="PANTHER" id="PTHR24421">
    <property type="entry name" value="NITRATE/NITRITE SENSOR PROTEIN NARX-RELATED"/>
    <property type="match status" value="1"/>
</dbReference>
<reference evidence="14" key="1">
    <citation type="journal article" date="2019" name="Int. J. Syst. Evol. Microbiol.">
        <title>The Global Catalogue of Microorganisms (GCM) 10K type strain sequencing project: providing services to taxonomists for standard genome sequencing and annotation.</title>
        <authorList>
            <consortium name="The Broad Institute Genomics Platform"/>
            <consortium name="The Broad Institute Genome Sequencing Center for Infectious Disease"/>
            <person name="Wu L."/>
            <person name="Ma J."/>
        </authorList>
    </citation>
    <scope>NUCLEOTIDE SEQUENCE [LARGE SCALE GENOMIC DNA]</scope>
    <source>
        <strain evidence="14">JCM 9373</strain>
    </source>
</reference>
<dbReference type="Proteomes" id="UP001500320">
    <property type="component" value="Unassembled WGS sequence"/>
</dbReference>
<keyword evidence="6 13" id="KW-0418">Kinase</keyword>
<evidence type="ECO:0000256" key="3">
    <source>
        <dbReference type="ARBA" id="ARBA00022553"/>
    </source>
</evidence>
<dbReference type="EMBL" id="BAAAUT010000018">
    <property type="protein sequence ID" value="GAA3134688.1"/>
    <property type="molecule type" value="Genomic_DNA"/>
</dbReference>
<proteinExistence type="predicted"/>
<dbReference type="InterPro" id="IPR003594">
    <property type="entry name" value="HATPase_dom"/>
</dbReference>
<evidence type="ECO:0000259" key="12">
    <source>
        <dbReference type="Pfam" id="PF23539"/>
    </source>
</evidence>
<dbReference type="InterPro" id="IPR011712">
    <property type="entry name" value="Sig_transdc_His_kin_sub3_dim/P"/>
</dbReference>
<keyword evidence="4" id="KW-0808">Transferase</keyword>
<evidence type="ECO:0000256" key="4">
    <source>
        <dbReference type="ARBA" id="ARBA00022679"/>
    </source>
</evidence>
<evidence type="ECO:0000256" key="9">
    <source>
        <dbReference type="SAM" id="MobiDB-lite"/>
    </source>
</evidence>
<dbReference type="InterPro" id="IPR055558">
    <property type="entry name" value="DUF7134"/>
</dbReference>
<dbReference type="SUPFAM" id="SSF55874">
    <property type="entry name" value="ATPase domain of HSP90 chaperone/DNA topoisomerase II/histidine kinase"/>
    <property type="match status" value="1"/>
</dbReference>
<evidence type="ECO:0000256" key="5">
    <source>
        <dbReference type="ARBA" id="ARBA00022741"/>
    </source>
</evidence>
<name>A0ABP6N478_9ACTN</name>
<dbReference type="PANTHER" id="PTHR24421:SF10">
    <property type="entry name" value="NITRATE_NITRITE SENSOR PROTEIN NARQ"/>
    <property type="match status" value="1"/>
</dbReference>
<dbReference type="InterPro" id="IPR050482">
    <property type="entry name" value="Sensor_HK_TwoCompSys"/>
</dbReference>
<evidence type="ECO:0000256" key="8">
    <source>
        <dbReference type="ARBA" id="ARBA00023012"/>
    </source>
</evidence>
<dbReference type="GO" id="GO:0016301">
    <property type="term" value="F:kinase activity"/>
    <property type="evidence" value="ECO:0007669"/>
    <property type="project" value="UniProtKB-KW"/>
</dbReference>
<keyword evidence="5" id="KW-0547">Nucleotide-binding</keyword>
<feature type="domain" description="Histidine kinase/HSP90-like ATPase" evidence="10">
    <location>
        <begin position="300"/>
        <end position="409"/>
    </location>
</feature>
<evidence type="ECO:0000313" key="13">
    <source>
        <dbReference type="EMBL" id="GAA3134688.1"/>
    </source>
</evidence>
<evidence type="ECO:0000259" key="10">
    <source>
        <dbReference type="Pfam" id="PF02518"/>
    </source>
</evidence>
<feature type="domain" description="Signal transduction histidine kinase subgroup 3 dimerisation and phosphoacceptor" evidence="11">
    <location>
        <begin position="187"/>
        <end position="250"/>
    </location>
</feature>